<reference evidence="2" key="1">
    <citation type="submission" date="2020-02" db="EMBL/GenBank/DDBJ databases">
        <authorList>
            <person name="Meier V. D."/>
        </authorList>
    </citation>
    <scope>NUCLEOTIDE SEQUENCE</scope>
    <source>
        <strain evidence="2">AVDCRST_MAG77</strain>
    </source>
</reference>
<evidence type="ECO:0000313" key="2">
    <source>
        <dbReference type="EMBL" id="CAA9248330.1"/>
    </source>
</evidence>
<dbReference type="EMBL" id="CADCTC010000121">
    <property type="protein sequence ID" value="CAA9248330.1"/>
    <property type="molecule type" value="Genomic_DNA"/>
</dbReference>
<gene>
    <name evidence="2" type="ORF">AVDCRST_MAG77-3006</name>
</gene>
<protein>
    <submittedName>
        <fullName evidence="2">Uncharacterized protein</fullName>
    </submittedName>
</protein>
<dbReference type="AlphaFoldDB" id="A0A6J4IEX2"/>
<organism evidence="2">
    <name type="scientific">uncultured Chloroflexota bacterium</name>
    <dbReference type="NCBI Taxonomy" id="166587"/>
    <lineage>
        <taxon>Bacteria</taxon>
        <taxon>Bacillati</taxon>
        <taxon>Chloroflexota</taxon>
        <taxon>environmental samples</taxon>
    </lineage>
</organism>
<evidence type="ECO:0000256" key="1">
    <source>
        <dbReference type="SAM" id="MobiDB-lite"/>
    </source>
</evidence>
<accession>A0A6J4IEX2</accession>
<sequence>DRAHRAAAGPHHSPLPGSARRAMRRLRPRRDQAQAHRDRHIASVSSVGGTRRACPERGVASGARYRRNGSAGEGI</sequence>
<feature type="non-terminal residue" evidence="2">
    <location>
        <position position="75"/>
    </location>
</feature>
<feature type="region of interest" description="Disordered" evidence="1">
    <location>
        <begin position="1"/>
        <end position="75"/>
    </location>
</feature>
<feature type="non-terminal residue" evidence="2">
    <location>
        <position position="1"/>
    </location>
</feature>
<name>A0A6J4IEX2_9CHLR</name>
<proteinExistence type="predicted"/>